<accession>A0A671K114</accession>
<dbReference type="InterPro" id="IPR036397">
    <property type="entry name" value="RNaseH_sf"/>
</dbReference>
<evidence type="ECO:0000313" key="1">
    <source>
        <dbReference type="Ensembl" id="ENSSANP00000000695.1"/>
    </source>
</evidence>
<name>A0A671K114_9TELE</name>
<evidence type="ECO:0000313" key="2">
    <source>
        <dbReference type="Proteomes" id="UP000472260"/>
    </source>
</evidence>
<sequence length="108" mass="12073">RLPNLLYLSCWICPLKPGTTHHLCNGISTVKDGGVTVGVFSSINCAGRYTFQQDNDPKQANTMQECLRDDSVNIECPSQSPDLNPIKHLWRDLKMSIWLCITTAVIQP</sequence>
<reference evidence="1" key="2">
    <citation type="submission" date="2025-09" db="UniProtKB">
        <authorList>
            <consortium name="Ensembl"/>
        </authorList>
    </citation>
    <scope>IDENTIFICATION</scope>
</reference>
<organism evidence="1 2">
    <name type="scientific">Sinocyclocheilus anshuiensis</name>
    <dbReference type="NCBI Taxonomy" id="1608454"/>
    <lineage>
        <taxon>Eukaryota</taxon>
        <taxon>Metazoa</taxon>
        <taxon>Chordata</taxon>
        <taxon>Craniata</taxon>
        <taxon>Vertebrata</taxon>
        <taxon>Euteleostomi</taxon>
        <taxon>Actinopterygii</taxon>
        <taxon>Neopterygii</taxon>
        <taxon>Teleostei</taxon>
        <taxon>Ostariophysi</taxon>
        <taxon>Cypriniformes</taxon>
        <taxon>Cyprinidae</taxon>
        <taxon>Cyprininae</taxon>
        <taxon>Sinocyclocheilus</taxon>
    </lineage>
</organism>
<dbReference type="Proteomes" id="UP000472260">
    <property type="component" value="Unassembled WGS sequence"/>
</dbReference>
<keyword evidence="2" id="KW-1185">Reference proteome</keyword>
<dbReference type="Gene3D" id="3.30.420.10">
    <property type="entry name" value="Ribonuclease H-like superfamily/Ribonuclease H"/>
    <property type="match status" value="1"/>
</dbReference>
<dbReference type="GO" id="GO:0003676">
    <property type="term" value="F:nucleic acid binding"/>
    <property type="evidence" value="ECO:0007669"/>
    <property type="project" value="InterPro"/>
</dbReference>
<dbReference type="Ensembl" id="ENSSANT00000000763.1">
    <property type="protein sequence ID" value="ENSSANP00000000695.1"/>
    <property type="gene ID" value="ENSSANG00000000463.1"/>
</dbReference>
<proteinExistence type="predicted"/>
<evidence type="ECO:0008006" key="3">
    <source>
        <dbReference type="Google" id="ProtNLM"/>
    </source>
</evidence>
<dbReference type="AlphaFoldDB" id="A0A671K114"/>
<reference evidence="1" key="1">
    <citation type="submission" date="2025-08" db="UniProtKB">
        <authorList>
            <consortium name="Ensembl"/>
        </authorList>
    </citation>
    <scope>IDENTIFICATION</scope>
</reference>
<protein>
    <recommendedName>
        <fullName evidence="3">Tc1-like transposase DDE domain-containing protein</fullName>
    </recommendedName>
</protein>